<feature type="domain" description="GH15-like" evidence="13">
    <location>
        <begin position="48"/>
        <end position="475"/>
    </location>
</feature>
<dbReference type="InterPro" id="IPR012341">
    <property type="entry name" value="6hp_glycosidase-like_sf"/>
</dbReference>
<dbReference type="InParanoid" id="A0A3N4M202"/>
<evidence type="ECO:0000256" key="10">
    <source>
        <dbReference type="ARBA" id="ARBA00033442"/>
    </source>
</evidence>
<dbReference type="GO" id="GO:0000324">
    <property type="term" value="C:fungal-type vacuole"/>
    <property type="evidence" value="ECO:0007669"/>
    <property type="project" value="TreeGrafter"/>
</dbReference>
<evidence type="ECO:0000256" key="12">
    <source>
        <dbReference type="SAM" id="SignalP"/>
    </source>
</evidence>
<evidence type="ECO:0000256" key="5">
    <source>
        <dbReference type="ARBA" id="ARBA00022801"/>
    </source>
</evidence>
<evidence type="ECO:0000256" key="3">
    <source>
        <dbReference type="ARBA" id="ARBA00012593"/>
    </source>
</evidence>
<keyword evidence="4 12" id="KW-0732">Signal</keyword>
<organism evidence="14 15">
    <name type="scientific">Terfezia boudieri ATCC MYA-4762</name>
    <dbReference type="NCBI Taxonomy" id="1051890"/>
    <lineage>
        <taxon>Eukaryota</taxon>
        <taxon>Fungi</taxon>
        <taxon>Dikarya</taxon>
        <taxon>Ascomycota</taxon>
        <taxon>Pezizomycotina</taxon>
        <taxon>Pezizomycetes</taxon>
        <taxon>Pezizales</taxon>
        <taxon>Pezizaceae</taxon>
        <taxon>Terfezia</taxon>
    </lineage>
</organism>
<name>A0A3N4M202_9PEZI</name>
<evidence type="ECO:0000256" key="1">
    <source>
        <dbReference type="ARBA" id="ARBA00001863"/>
    </source>
</evidence>
<dbReference type="InterPro" id="IPR011613">
    <property type="entry name" value="GH15-like"/>
</dbReference>
<dbReference type="FunCoup" id="A0A3N4M202">
    <property type="interactions" value="53"/>
</dbReference>
<dbReference type="Gene3D" id="1.50.10.10">
    <property type="match status" value="1"/>
</dbReference>
<keyword evidence="9" id="KW-0624">Polysaccharide degradation</keyword>
<proteinExistence type="inferred from homology"/>
<keyword evidence="15" id="KW-1185">Reference proteome</keyword>
<feature type="chain" id="PRO_5018028249" description="glucan 1,4-alpha-glucosidase" evidence="12">
    <location>
        <begin position="23"/>
        <end position="483"/>
    </location>
</feature>
<keyword evidence="8" id="KW-0326">Glycosidase</keyword>
<dbReference type="PRINTS" id="PR00736">
    <property type="entry name" value="GLHYDRLASE15"/>
</dbReference>
<evidence type="ECO:0000256" key="2">
    <source>
        <dbReference type="ARBA" id="ARBA00006188"/>
    </source>
</evidence>
<evidence type="ECO:0000256" key="4">
    <source>
        <dbReference type="ARBA" id="ARBA00022729"/>
    </source>
</evidence>
<evidence type="ECO:0000256" key="8">
    <source>
        <dbReference type="ARBA" id="ARBA00023295"/>
    </source>
</evidence>
<keyword evidence="6" id="KW-0325">Glycoprotein</keyword>
<dbReference type="InterPro" id="IPR000165">
    <property type="entry name" value="Glucoamylase"/>
</dbReference>
<dbReference type="GO" id="GO:0000272">
    <property type="term" value="P:polysaccharide catabolic process"/>
    <property type="evidence" value="ECO:0007669"/>
    <property type="project" value="UniProtKB-KW"/>
</dbReference>
<accession>A0A3N4M202</accession>
<comment type="similarity">
    <text evidence="2">Belongs to the glycosyl hydrolase 15 family.</text>
</comment>
<dbReference type="OrthoDB" id="6123450at2759"/>
<comment type="catalytic activity">
    <reaction evidence="1">
        <text>Hydrolysis of terminal (1-&gt;4)-linked alpha-D-glucose residues successively from non-reducing ends of the chains with release of beta-D-glucose.</text>
        <dbReference type="EC" id="3.2.1.3"/>
    </reaction>
</comment>
<evidence type="ECO:0000256" key="7">
    <source>
        <dbReference type="ARBA" id="ARBA00023277"/>
    </source>
</evidence>
<evidence type="ECO:0000256" key="6">
    <source>
        <dbReference type="ARBA" id="ARBA00023180"/>
    </source>
</evidence>
<dbReference type="Proteomes" id="UP000267821">
    <property type="component" value="Unassembled WGS sequence"/>
</dbReference>
<evidence type="ECO:0000256" key="11">
    <source>
        <dbReference type="ARBA" id="ARBA00033473"/>
    </source>
</evidence>
<dbReference type="FunFam" id="1.50.10.10:FF:000018">
    <property type="entry name" value="Glucoamylase"/>
    <property type="match status" value="1"/>
</dbReference>
<dbReference type="EMBL" id="ML121528">
    <property type="protein sequence ID" value="RPB29206.1"/>
    <property type="molecule type" value="Genomic_DNA"/>
</dbReference>
<evidence type="ECO:0000256" key="9">
    <source>
        <dbReference type="ARBA" id="ARBA00023326"/>
    </source>
</evidence>
<feature type="signal peptide" evidence="12">
    <location>
        <begin position="1"/>
        <end position="22"/>
    </location>
</feature>
<evidence type="ECO:0000313" key="14">
    <source>
        <dbReference type="EMBL" id="RPB29206.1"/>
    </source>
</evidence>
<dbReference type="PANTHER" id="PTHR31616">
    <property type="entry name" value="TREHALASE"/>
    <property type="match status" value="1"/>
</dbReference>
<gene>
    <name evidence="14" type="ORF">L211DRAFT_817561</name>
</gene>
<keyword evidence="5" id="KW-0378">Hydrolase</keyword>
<evidence type="ECO:0000259" key="13">
    <source>
        <dbReference type="Pfam" id="PF00723"/>
    </source>
</evidence>
<keyword evidence="7" id="KW-0119">Carbohydrate metabolism</keyword>
<evidence type="ECO:0000313" key="15">
    <source>
        <dbReference type="Proteomes" id="UP000267821"/>
    </source>
</evidence>
<sequence>MKFLPALLFVTLAVQEPTFVNARVVDKRQTTIDVNAFMNKQTFISWVGLYRNVGNSGDYARNVDPGGVIASPSMSNPDYYYQWIRDSALVFKVILNQLISGNSSVEVHLKNYVAESNKLQHTPNPSGDYYSGGLGEPKFQVNGTAFTGSWGITKDIPQLDGPALRAIVLIEYANTLLDRGGDTRYVTNNLYQAVLPYNTVIKADLEYVSHNWHVDNFDLWEEVNAQHFFTLMVQRRALLAGAELVDRLSDGGAATWYRQQADAIGGVLPRFWSSSKNFLQATLNQSNRQSLDCGTLLGSLHGNGKRGWGIFPPESDEVLATLDALVNVFKSLYPINSNGAPGVAIGRYPEDTYDGTGTSVANPWYLCTFTTAEIVYNVVKRYEDVGYITVGAKSLNFFQRFLPSATSGATYASGSANFNIIVNGMLQFADDQMGRAAYHTPDTGSLSEQYSRDNGFQKGARDLTWSYASFLTTAWARSGNVAF</sequence>
<dbReference type="EC" id="3.2.1.3" evidence="3"/>
<dbReference type="PANTHER" id="PTHR31616:SF9">
    <property type="entry name" value="GLUCOAMYLASE, INTRACELLULAR SPORULATION-SPECIFIC"/>
    <property type="match status" value="1"/>
</dbReference>
<dbReference type="Pfam" id="PF00723">
    <property type="entry name" value="Glyco_hydro_15"/>
    <property type="match status" value="1"/>
</dbReference>
<protein>
    <recommendedName>
        <fullName evidence="3">glucan 1,4-alpha-glucosidase</fullName>
        <ecNumber evidence="3">3.2.1.3</ecNumber>
    </recommendedName>
    <alternativeName>
        <fullName evidence="11">1,4-alpha-D-glucan glucohydrolase</fullName>
    </alternativeName>
    <alternativeName>
        <fullName evidence="10">Glucan 1,4-alpha-glucosidase</fullName>
    </alternativeName>
</protein>
<dbReference type="SUPFAM" id="SSF48208">
    <property type="entry name" value="Six-hairpin glycosidases"/>
    <property type="match status" value="1"/>
</dbReference>
<dbReference type="GO" id="GO:0004339">
    <property type="term" value="F:glucan 1,4-alpha-glucosidase activity"/>
    <property type="evidence" value="ECO:0007669"/>
    <property type="project" value="UniProtKB-EC"/>
</dbReference>
<reference evidence="14 15" key="1">
    <citation type="journal article" date="2018" name="Nat. Ecol. Evol.">
        <title>Pezizomycetes genomes reveal the molecular basis of ectomycorrhizal truffle lifestyle.</title>
        <authorList>
            <person name="Murat C."/>
            <person name="Payen T."/>
            <person name="Noel B."/>
            <person name="Kuo A."/>
            <person name="Morin E."/>
            <person name="Chen J."/>
            <person name="Kohler A."/>
            <person name="Krizsan K."/>
            <person name="Balestrini R."/>
            <person name="Da Silva C."/>
            <person name="Montanini B."/>
            <person name="Hainaut M."/>
            <person name="Levati E."/>
            <person name="Barry K.W."/>
            <person name="Belfiori B."/>
            <person name="Cichocki N."/>
            <person name="Clum A."/>
            <person name="Dockter R.B."/>
            <person name="Fauchery L."/>
            <person name="Guy J."/>
            <person name="Iotti M."/>
            <person name="Le Tacon F."/>
            <person name="Lindquist E.A."/>
            <person name="Lipzen A."/>
            <person name="Malagnac F."/>
            <person name="Mello A."/>
            <person name="Molinier V."/>
            <person name="Miyauchi S."/>
            <person name="Poulain J."/>
            <person name="Riccioni C."/>
            <person name="Rubini A."/>
            <person name="Sitrit Y."/>
            <person name="Splivallo R."/>
            <person name="Traeger S."/>
            <person name="Wang M."/>
            <person name="Zifcakova L."/>
            <person name="Wipf D."/>
            <person name="Zambonelli A."/>
            <person name="Paolocci F."/>
            <person name="Nowrousian M."/>
            <person name="Ottonello S."/>
            <person name="Baldrian P."/>
            <person name="Spatafora J.W."/>
            <person name="Henrissat B."/>
            <person name="Nagy L.G."/>
            <person name="Aury J.M."/>
            <person name="Wincker P."/>
            <person name="Grigoriev I.V."/>
            <person name="Bonfante P."/>
            <person name="Martin F.M."/>
        </authorList>
    </citation>
    <scope>NUCLEOTIDE SEQUENCE [LARGE SCALE GENOMIC DNA]</scope>
    <source>
        <strain evidence="14 15">ATCC MYA-4762</strain>
    </source>
</reference>
<dbReference type="InterPro" id="IPR008928">
    <property type="entry name" value="6-hairpin_glycosidase_sf"/>
</dbReference>
<dbReference type="STRING" id="1051890.A0A3N4M202"/>
<dbReference type="AlphaFoldDB" id="A0A3N4M202"/>